<keyword evidence="5 7" id="KW-1133">Transmembrane helix</keyword>
<feature type="transmembrane region" description="Helical" evidence="7">
    <location>
        <begin position="485"/>
        <end position="514"/>
    </location>
</feature>
<dbReference type="GO" id="GO:0016020">
    <property type="term" value="C:membrane"/>
    <property type="evidence" value="ECO:0007669"/>
    <property type="project" value="UniProtKB-SubCell"/>
</dbReference>
<dbReference type="EMBL" id="PZZL01000007">
    <property type="protein sequence ID" value="PTM52886.1"/>
    <property type="molecule type" value="Genomic_DNA"/>
</dbReference>
<keyword evidence="6 7" id="KW-0472">Membrane</keyword>
<dbReference type="InterPro" id="IPR029044">
    <property type="entry name" value="Nucleotide-diphossugar_trans"/>
</dbReference>
<dbReference type="Gene3D" id="3.90.550.10">
    <property type="entry name" value="Spore Coat Polysaccharide Biosynthesis Protein SpsA, Chain A"/>
    <property type="match status" value="1"/>
</dbReference>
<evidence type="ECO:0000256" key="3">
    <source>
        <dbReference type="ARBA" id="ARBA00022679"/>
    </source>
</evidence>
<evidence type="ECO:0000256" key="7">
    <source>
        <dbReference type="SAM" id="Phobius"/>
    </source>
</evidence>
<comment type="caution">
    <text evidence="8">The sequence shown here is derived from an EMBL/GenBank/DDBJ whole genome shotgun (WGS) entry which is preliminary data.</text>
</comment>
<name>A0A2T4Z098_9HYPH</name>
<organism evidence="8 9">
    <name type="scientific">Phreatobacter oligotrophus</name>
    <dbReference type="NCBI Taxonomy" id="1122261"/>
    <lineage>
        <taxon>Bacteria</taxon>
        <taxon>Pseudomonadati</taxon>
        <taxon>Pseudomonadota</taxon>
        <taxon>Alphaproteobacteria</taxon>
        <taxon>Hyphomicrobiales</taxon>
        <taxon>Phreatobacteraceae</taxon>
        <taxon>Phreatobacter</taxon>
    </lineage>
</organism>
<evidence type="ECO:0000256" key="5">
    <source>
        <dbReference type="ARBA" id="ARBA00022989"/>
    </source>
</evidence>
<keyword evidence="9" id="KW-1185">Reference proteome</keyword>
<dbReference type="InterPro" id="IPR050321">
    <property type="entry name" value="Glycosyltr_2/OpgH_subfam"/>
</dbReference>
<feature type="transmembrane region" description="Helical" evidence="7">
    <location>
        <begin position="200"/>
        <end position="220"/>
    </location>
</feature>
<evidence type="ECO:0000256" key="2">
    <source>
        <dbReference type="ARBA" id="ARBA00022676"/>
    </source>
</evidence>
<evidence type="ECO:0000313" key="8">
    <source>
        <dbReference type="EMBL" id="PTM52886.1"/>
    </source>
</evidence>
<dbReference type="SUPFAM" id="SSF53448">
    <property type="entry name" value="Nucleotide-diphospho-sugar transferases"/>
    <property type="match status" value="1"/>
</dbReference>
<evidence type="ECO:0000256" key="1">
    <source>
        <dbReference type="ARBA" id="ARBA00004141"/>
    </source>
</evidence>
<feature type="transmembrane region" description="Helical" evidence="7">
    <location>
        <begin position="176"/>
        <end position="194"/>
    </location>
</feature>
<sequence>MPRPDRSLVPPPSQPRLLDELVDPLHWERVEWVARRWGVDPLDAAIGLGLITPETMIDRLARRIGAGVIRPEATLRIAADPSDWRALRERGWVAIDRPVGGMAVLVAPDGATAERLAAGRVAIAGGALPLVLATPAAFSTLLRRWAEPVWVEEAVTGLARRDPQASAADRGLMRRTAAGLGLCLAGLCAALALAPPPFALAAGAAVGVLVVLWSVIRLSASAIHPRPLPRHALSDAELPRYTVLCPLHREAAVVPALLAALAALDYPRAKLSILLLVEADDPETRAAIAACAPDPAVQVVVLPPEGPRTKPKALMLGLALADGDHVVVYDAEDRPGPGQLREAAETFAAADERLGCLQAPLTIVDAPGLLSRFFAAEYEALFRVLLPALARWNWPLPLGGTSNHFRRSALVAAGGWDPYNVTEDADLGFRLARHGFATGTITTPTREEPPATLAGWLGQRARWFKGWMQTLAVLARRPLRLRRELGIGGCLALGATLAGSLLAAPVHLVALVALTAGWALQGPPPWLGAAALVFAAGYGGSLVFLAAGLVRGGRSGLLPWLPLLPVVWLAMGLAALMALRQLWSRPFHWEKTAHGGIVWPEDRPAAGLATPGEQEVLERVRVLTEVALASRRHQPRDVAAALRRHAARLRQSEASPSMVAGLEAMARDLGGSASRASPSIERG</sequence>
<evidence type="ECO:0000313" key="9">
    <source>
        <dbReference type="Proteomes" id="UP000241808"/>
    </source>
</evidence>
<keyword evidence="3 8" id="KW-0808">Transferase</keyword>
<dbReference type="RefSeq" id="WP_170118275.1">
    <property type="nucleotide sequence ID" value="NZ_PZZL01000007.1"/>
</dbReference>
<evidence type="ECO:0000256" key="6">
    <source>
        <dbReference type="ARBA" id="ARBA00023136"/>
    </source>
</evidence>
<proteinExistence type="predicted"/>
<dbReference type="AlphaFoldDB" id="A0A2T4Z098"/>
<evidence type="ECO:0000256" key="4">
    <source>
        <dbReference type="ARBA" id="ARBA00022692"/>
    </source>
</evidence>
<reference evidence="8 9" key="1">
    <citation type="submission" date="2018-04" db="EMBL/GenBank/DDBJ databases">
        <title>Genomic Encyclopedia of Archaeal and Bacterial Type Strains, Phase II (KMG-II): from individual species to whole genera.</title>
        <authorList>
            <person name="Goeker M."/>
        </authorList>
    </citation>
    <scope>NUCLEOTIDE SEQUENCE [LARGE SCALE GENOMIC DNA]</scope>
    <source>
        <strain evidence="8 9">DSM 25521</strain>
    </source>
</reference>
<dbReference type="Pfam" id="PF13641">
    <property type="entry name" value="Glyco_tranf_2_3"/>
    <property type="match status" value="1"/>
</dbReference>
<dbReference type="PANTHER" id="PTHR43867:SF2">
    <property type="entry name" value="CELLULOSE SYNTHASE CATALYTIC SUBUNIT A [UDP-FORMING]"/>
    <property type="match status" value="1"/>
</dbReference>
<keyword evidence="4 7" id="KW-0812">Transmembrane</keyword>
<protein>
    <submittedName>
        <fullName evidence="8">Cellulose synthase/poly-beta-1,6-N-acetylglucosamine synthase-like glycosyltransferase</fullName>
    </submittedName>
</protein>
<comment type="subcellular location">
    <subcellularLocation>
        <location evidence="1">Membrane</location>
        <topology evidence="1">Multi-pass membrane protein</topology>
    </subcellularLocation>
</comment>
<feature type="transmembrane region" description="Helical" evidence="7">
    <location>
        <begin position="557"/>
        <end position="579"/>
    </location>
</feature>
<gene>
    <name evidence="8" type="ORF">C8P69_107164</name>
</gene>
<dbReference type="GO" id="GO:0016757">
    <property type="term" value="F:glycosyltransferase activity"/>
    <property type="evidence" value="ECO:0007669"/>
    <property type="project" value="UniProtKB-KW"/>
</dbReference>
<accession>A0A2T4Z098</accession>
<keyword evidence="2" id="KW-0328">Glycosyltransferase</keyword>
<feature type="transmembrane region" description="Helical" evidence="7">
    <location>
        <begin position="526"/>
        <end position="550"/>
    </location>
</feature>
<dbReference type="PANTHER" id="PTHR43867">
    <property type="entry name" value="CELLULOSE SYNTHASE CATALYTIC SUBUNIT A [UDP-FORMING]"/>
    <property type="match status" value="1"/>
</dbReference>
<dbReference type="Proteomes" id="UP000241808">
    <property type="component" value="Unassembled WGS sequence"/>
</dbReference>